<keyword evidence="1" id="KW-0812">Transmembrane</keyword>
<gene>
    <name evidence="2" type="ORF">EV211_10812</name>
</gene>
<evidence type="ECO:0000313" key="2">
    <source>
        <dbReference type="EMBL" id="TDP58067.1"/>
    </source>
</evidence>
<proteinExistence type="predicted"/>
<evidence type="ECO:0000256" key="1">
    <source>
        <dbReference type="SAM" id="Phobius"/>
    </source>
</evidence>
<comment type="caution">
    <text evidence="2">The sequence shown here is derived from an EMBL/GenBank/DDBJ whole genome shotgun (WGS) entry which is preliminary data.</text>
</comment>
<feature type="transmembrane region" description="Helical" evidence="1">
    <location>
        <begin position="12"/>
        <end position="31"/>
    </location>
</feature>
<dbReference type="Proteomes" id="UP000295500">
    <property type="component" value="Unassembled WGS sequence"/>
</dbReference>
<dbReference type="OrthoDB" id="2034650at2"/>
<name>A0A4R6Q7Q6_9FIRM</name>
<protein>
    <recommendedName>
        <fullName evidence="4">Type IV pilus assembly protein PilO</fullName>
    </recommendedName>
</protein>
<reference evidence="2 3" key="1">
    <citation type="submission" date="2019-03" db="EMBL/GenBank/DDBJ databases">
        <title>Genomic Encyclopedia of Type Strains, Phase IV (KMG-IV): sequencing the most valuable type-strain genomes for metagenomic binning, comparative biology and taxonomic classification.</title>
        <authorList>
            <person name="Goeker M."/>
        </authorList>
    </citation>
    <scope>NUCLEOTIDE SEQUENCE [LARGE SCALE GENOMIC DNA]</scope>
    <source>
        <strain evidence="2 3">DSM 28287</strain>
    </source>
</reference>
<keyword evidence="1" id="KW-1133">Transmembrane helix</keyword>
<keyword evidence="3" id="KW-1185">Reference proteome</keyword>
<keyword evidence="1" id="KW-0472">Membrane</keyword>
<organism evidence="2 3">
    <name type="scientific">Aminicella lysinilytica</name>
    <dbReference type="NCBI Taxonomy" id="433323"/>
    <lineage>
        <taxon>Bacteria</taxon>
        <taxon>Bacillati</taxon>
        <taxon>Bacillota</taxon>
        <taxon>Clostridia</taxon>
        <taxon>Peptostreptococcales</taxon>
        <taxon>Anaerovoracaceae</taxon>
        <taxon>Aminicella</taxon>
    </lineage>
</organism>
<dbReference type="RefSeq" id="WP_133528002.1">
    <property type="nucleotide sequence ID" value="NZ_CALCQM010000131.1"/>
</dbReference>
<accession>A0A4R6Q7Q6</accession>
<evidence type="ECO:0000313" key="3">
    <source>
        <dbReference type="Proteomes" id="UP000295500"/>
    </source>
</evidence>
<dbReference type="AlphaFoldDB" id="A0A4R6Q7Q6"/>
<evidence type="ECO:0008006" key="4">
    <source>
        <dbReference type="Google" id="ProtNLM"/>
    </source>
</evidence>
<dbReference type="EMBL" id="SNXO01000008">
    <property type="protein sequence ID" value="TDP58067.1"/>
    <property type="molecule type" value="Genomic_DNA"/>
</dbReference>
<sequence>MMSREFTKREKILLLVMCVLLVGILYFEFVYKPVKANIKKYDTAKLETTLQTEQTKSMSIKKMESEMATNKAGNVGVVYAYNNVKRELKALNSIFSGTSSFNLEFADPVKDGDAVRRNVTITFTTGSYSSAKAIVKEIHNCKYRCLIRTISLTSADSTVNGTMQVTFFETLYGAKNSDGLQEADSATTGTTSTTTTN</sequence>